<dbReference type="VEuPathDB" id="FungiDB:HpaG801958"/>
<dbReference type="EnsemblProtists" id="HpaT801958">
    <property type="protein sequence ID" value="HpaP801958"/>
    <property type="gene ID" value="HpaG801958"/>
</dbReference>
<name>M4B6Q7_HYAAE</name>
<organism evidence="1 2">
    <name type="scientific">Hyaloperonospora arabidopsidis (strain Emoy2)</name>
    <name type="common">Downy mildew agent</name>
    <name type="synonym">Peronospora arabidopsidis</name>
    <dbReference type="NCBI Taxonomy" id="559515"/>
    <lineage>
        <taxon>Eukaryota</taxon>
        <taxon>Sar</taxon>
        <taxon>Stramenopiles</taxon>
        <taxon>Oomycota</taxon>
        <taxon>Peronosporomycetes</taxon>
        <taxon>Peronosporales</taxon>
        <taxon>Peronosporaceae</taxon>
        <taxon>Hyaloperonospora</taxon>
    </lineage>
</organism>
<reference evidence="2" key="1">
    <citation type="journal article" date="2010" name="Science">
        <title>Signatures of adaptation to obligate biotrophy in the Hyaloperonospora arabidopsidis genome.</title>
        <authorList>
            <person name="Baxter L."/>
            <person name="Tripathy S."/>
            <person name="Ishaque N."/>
            <person name="Boot N."/>
            <person name="Cabral A."/>
            <person name="Kemen E."/>
            <person name="Thines M."/>
            <person name="Ah-Fong A."/>
            <person name="Anderson R."/>
            <person name="Badejoko W."/>
            <person name="Bittner-Eddy P."/>
            <person name="Boore J.L."/>
            <person name="Chibucos M.C."/>
            <person name="Coates M."/>
            <person name="Dehal P."/>
            <person name="Delehaunty K."/>
            <person name="Dong S."/>
            <person name="Downton P."/>
            <person name="Dumas B."/>
            <person name="Fabro G."/>
            <person name="Fronick C."/>
            <person name="Fuerstenberg S.I."/>
            <person name="Fulton L."/>
            <person name="Gaulin E."/>
            <person name="Govers F."/>
            <person name="Hughes L."/>
            <person name="Humphray S."/>
            <person name="Jiang R.H."/>
            <person name="Judelson H."/>
            <person name="Kamoun S."/>
            <person name="Kyung K."/>
            <person name="Meijer H."/>
            <person name="Minx P."/>
            <person name="Morris P."/>
            <person name="Nelson J."/>
            <person name="Phuntumart V."/>
            <person name="Qutob D."/>
            <person name="Rehmany A."/>
            <person name="Rougon-Cardoso A."/>
            <person name="Ryden P."/>
            <person name="Torto-Alalibo T."/>
            <person name="Studholme D."/>
            <person name="Wang Y."/>
            <person name="Win J."/>
            <person name="Wood J."/>
            <person name="Clifton S.W."/>
            <person name="Rogers J."/>
            <person name="Van den Ackerveken G."/>
            <person name="Jones J.D."/>
            <person name="McDowell J.M."/>
            <person name="Beynon J."/>
            <person name="Tyler B.M."/>
        </authorList>
    </citation>
    <scope>NUCLEOTIDE SEQUENCE [LARGE SCALE GENOMIC DNA]</scope>
    <source>
        <strain evidence="2">Emoy2</strain>
    </source>
</reference>
<dbReference type="HOGENOM" id="CLU_3000491_0_0_1"/>
<keyword evidence="2" id="KW-1185">Reference proteome</keyword>
<evidence type="ECO:0000313" key="1">
    <source>
        <dbReference type="EnsemblProtists" id="HpaP801958"/>
    </source>
</evidence>
<reference evidence="1" key="2">
    <citation type="submission" date="2015-06" db="UniProtKB">
        <authorList>
            <consortium name="EnsemblProtists"/>
        </authorList>
    </citation>
    <scope>IDENTIFICATION</scope>
    <source>
        <strain evidence="1">Emoy2</strain>
    </source>
</reference>
<dbReference type="EMBL" id="JH598637">
    <property type="status" value="NOT_ANNOTATED_CDS"/>
    <property type="molecule type" value="Genomic_DNA"/>
</dbReference>
<sequence length="57" mass="6858">MKMLKSILNLGLKSQRKMDRCRRAKIKDTKIVRVLEGAIMKRMLKRNITKMIWKKNL</sequence>
<dbReference type="Proteomes" id="UP000011713">
    <property type="component" value="Unassembled WGS sequence"/>
</dbReference>
<dbReference type="AlphaFoldDB" id="M4B6Q7"/>
<dbReference type="InParanoid" id="M4B6Q7"/>
<protein>
    <submittedName>
        <fullName evidence="1">Uncharacterized protein</fullName>
    </submittedName>
</protein>
<accession>M4B6Q7</accession>
<evidence type="ECO:0000313" key="2">
    <source>
        <dbReference type="Proteomes" id="UP000011713"/>
    </source>
</evidence>
<proteinExistence type="predicted"/>